<dbReference type="SMART" id="SM00738">
    <property type="entry name" value="NGN"/>
    <property type="match status" value="1"/>
</dbReference>
<feature type="domain" description="NusG-like N-terminal" evidence="4">
    <location>
        <begin position="20"/>
        <end position="119"/>
    </location>
</feature>
<dbReference type="AlphaFoldDB" id="A0A841JP10"/>
<dbReference type="InterPro" id="IPR008991">
    <property type="entry name" value="Translation_prot_SH3-like_sf"/>
</dbReference>
<dbReference type="NCBIfam" id="NF033644">
    <property type="entry name" value="antiterm_UpxY"/>
    <property type="match status" value="1"/>
</dbReference>
<gene>
    <name evidence="5" type="ORF">HNQ77_000834</name>
</gene>
<dbReference type="InterPro" id="IPR043425">
    <property type="entry name" value="NusG-like"/>
</dbReference>
<keyword evidence="1" id="KW-0889">Transcription antitermination</keyword>
<evidence type="ECO:0000256" key="3">
    <source>
        <dbReference type="ARBA" id="ARBA00023163"/>
    </source>
</evidence>
<comment type="caution">
    <text evidence="5">The sequence shown here is derived from an EMBL/GenBank/DDBJ whole genome shotgun (WGS) entry which is preliminary data.</text>
</comment>
<evidence type="ECO:0000256" key="1">
    <source>
        <dbReference type="ARBA" id="ARBA00022814"/>
    </source>
</evidence>
<dbReference type="SUPFAM" id="SSF82679">
    <property type="entry name" value="N-utilization substance G protein NusG, N-terminal domain"/>
    <property type="match status" value="1"/>
</dbReference>
<sequence length="183" mass="20429">MTSSQPLVFPNAAAPVGENLESWYAVQTRARHEQAVAHRLRERCVTTFLPTVSEVHRWKDRKKVIDLPLFSCYLFVKLMPSNEDRQRVLRIDSVLGLVGAQGLGTPIPNEEIDAIRTLIDEQLPYSPHPFLKAGQRVRVRGGALDGIEGILLSCSAERKLVISVEAMQRSLAISIEGYDVEPV</sequence>
<evidence type="ECO:0000259" key="4">
    <source>
        <dbReference type="SMART" id="SM00738"/>
    </source>
</evidence>
<accession>A0A841JP10</accession>
<dbReference type="Proteomes" id="UP000538666">
    <property type="component" value="Unassembled WGS sequence"/>
</dbReference>
<dbReference type="RefSeq" id="WP_050061848.1">
    <property type="nucleotide sequence ID" value="NZ_JACHEK010000002.1"/>
</dbReference>
<evidence type="ECO:0000256" key="2">
    <source>
        <dbReference type="ARBA" id="ARBA00023015"/>
    </source>
</evidence>
<dbReference type="EMBL" id="JACHEK010000002">
    <property type="protein sequence ID" value="MBB6142890.1"/>
    <property type="molecule type" value="Genomic_DNA"/>
</dbReference>
<dbReference type="SUPFAM" id="SSF50104">
    <property type="entry name" value="Translation proteins SH3-like domain"/>
    <property type="match status" value="1"/>
</dbReference>
<organism evidence="5 6">
    <name type="scientific">Silvibacterium bohemicum</name>
    <dbReference type="NCBI Taxonomy" id="1577686"/>
    <lineage>
        <taxon>Bacteria</taxon>
        <taxon>Pseudomonadati</taxon>
        <taxon>Acidobacteriota</taxon>
        <taxon>Terriglobia</taxon>
        <taxon>Terriglobales</taxon>
        <taxon>Acidobacteriaceae</taxon>
        <taxon>Silvibacterium</taxon>
    </lineage>
</organism>
<reference evidence="5 6" key="1">
    <citation type="submission" date="2020-08" db="EMBL/GenBank/DDBJ databases">
        <title>Genomic Encyclopedia of Type Strains, Phase IV (KMG-IV): sequencing the most valuable type-strain genomes for metagenomic binning, comparative biology and taxonomic classification.</title>
        <authorList>
            <person name="Goeker M."/>
        </authorList>
    </citation>
    <scope>NUCLEOTIDE SEQUENCE [LARGE SCALE GENOMIC DNA]</scope>
    <source>
        <strain evidence="5 6">DSM 103733</strain>
    </source>
</reference>
<dbReference type="InterPro" id="IPR036735">
    <property type="entry name" value="NGN_dom_sf"/>
</dbReference>
<dbReference type="PANTHER" id="PTHR30265">
    <property type="entry name" value="RHO-INTERACTING TRANSCRIPTION TERMINATION FACTOR NUSG"/>
    <property type="match status" value="1"/>
</dbReference>
<dbReference type="PANTHER" id="PTHR30265:SF4">
    <property type="entry name" value="KOW MOTIF FAMILY PROTEIN, EXPRESSED"/>
    <property type="match status" value="1"/>
</dbReference>
<dbReference type="Gene3D" id="3.30.70.940">
    <property type="entry name" value="NusG, N-terminal domain"/>
    <property type="match status" value="1"/>
</dbReference>
<keyword evidence="3" id="KW-0804">Transcription</keyword>
<keyword evidence="2" id="KW-0805">Transcription regulation</keyword>
<evidence type="ECO:0000313" key="6">
    <source>
        <dbReference type="Proteomes" id="UP000538666"/>
    </source>
</evidence>
<keyword evidence="6" id="KW-1185">Reference proteome</keyword>
<protein>
    <submittedName>
        <fullName evidence="5">Transcription antitermination factor NusG</fullName>
    </submittedName>
</protein>
<proteinExistence type="predicted"/>
<dbReference type="OrthoDB" id="9790639at2"/>
<dbReference type="InterPro" id="IPR006645">
    <property type="entry name" value="NGN-like_dom"/>
</dbReference>
<evidence type="ECO:0000313" key="5">
    <source>
        <dbReference type="EMBL" id="MBB6142890.1"/>
    </source>
</evidence>
<name>A0A841JP10_9BACT</name>
<dbReference type="GO" id="GO:0031564">
    <property type="term" value="P:transcription antitermination"/>
    <property type="evidence" value="ECO:0007669"/>
    <property type="project" value="UniProtKB-KW"/>
</dbReference>
<dbReference type="GO" id="GO:0006354">
    <property type="term" value="P:DNA-templated transcription elongation"/>
    <property type="evidence" value="ECO:0007669"/>
    <property type="project" value="InterPro"/>
</dbReference>
<dbReference type="Pfam" id="PF02357">
    <property type="entry name" value="NusG"/>
    <property type="match status" value="1"/>
</dbReference>